<dbReference type="EMBL" id="LAZR01000254">
    <property type="protein sequence ID" value="KKN79007.1"/>
    <property type="molecule type" value="Genomic_DNA"/>
</dbReference>
<gene>
    <name evidence="2" type="ORF">LCGC14_0344830</name>
</gene>
<feature type="region of interest" description="Disordered" evidence="1">
    <location>
        <begin position="282"/>
        <end position="310"/>
    </location>
</feature>
<evidence type="ECO:0008006" key="3">
    <source>
        <dbReference type="Google" id="ProtNLM"/>
    </source>
</evidence>
<reference evidence="2" key="1">
    <citation type="journal article" date="2015" name="Nature">
        <title>Complex archaea that bridge the gap between prokaryotes and eukaryotes.</title>
        <authorList>
            <person name="Spang A."/>
            <person name="Saw J.H."/>
            <person name="Jorgensen S.L."/>
            <person name="Zaremba-Niedzwiedzka K."/>
            <person name="Martijn J."/>
            <person name="Lind A.E."/>
            <person name="van Eijk R."/>
            <person name="Schleper C."/>
            <person name="Guy L."/>
            <person name="Ettema T.J."/>
        </authorList>
    </citation>
    <scope>NUCLEOTIDE SEQUENCE</scope>
</reference>
<proteinExistence type="predicted"/>
<organism evidence="2">
    <name type="scientific">marine sediment metagenome</name>
    <dbReference type="NCBI Taxonomy" id="412755"/>
    <lineage>
        <taxon>unclassified sequences</taxon>
        <taxon>metagenomes</taxon>
        <taxon>ecological metagenomes</taxon>
    </lineage>
</organism>
<protein>
    <recommendedName>
        <fullName evidence="3">Large polyvalent protein associated domain-containing protein</fullName>
    </recommendedName>
</protein>
<name>A0A0F9TVN0_9ZZZZ</name>
<evidence type="ECO:0000313" key="2">
    <source>
        <dbReference type="EMBL" id="KKN79007.1"/>
    </source>
</evidence>
<comment type="caution">
    <text evidence="2">The sequence shown here is derived from an EMBL/GenBank/DDBJ whole genome shotgun (WGS) entry which is preliminary data.</text>
</comment>
<evidence type="ECO:0000256" key="1">
    <source>
        <dbReference type="SAM" id="MobiDB-lite"/>
    </source>
</evidence>
<dbReference type="AlphaFoldDB" id="A0A0F9TVN0"/>
<accession>A0A0F9TVN0</accession>
<sequence>MSLLDSLRRGWWSGWAEFPELVAGGAGLLESLIPGDRPDDPLERLKDWGNQAARGLRLEGGGGTSEGLLEKITEGLGAAPGTLASMAPFMWGGGAVAGGRMAAKTLGGRILGPALGFGAHSAVRHGDEGLPSAIGHGLKGAAEGAVFGGLGAWAGGKFVSPAAERLLSKRQAMLAHGGDMQLMKAKVYQGLAEEAGLNTLSSQFKRKALHGASVGGFVGGMTGIHGGDLEESVAAGTTIGLLGLLSRGKYHEPGWKTERKLAEMRPEAEAYAKEVEAKRAKAGVEPEVTAAKPGEPISPEQVARESAPYESDVRTEAFKEMWDRLEPEAQRELARNQVEQGPHSVDMVRRAAQRMGIDDQGRQLAEASDWHVLRFGDKLNTIWRDKVNLTRQKLLAEKEGNAETASIIQQRIEALALKEAAVFEPLMGTGTTGGRILRAMRTVKENTPEWVEVERQLEKSLGPNVFKQVKSLAVLSEGNPELLSRISRAVNTPKMWDYMMEYWINGLLSGPTTQAVNVSSNALRQGVDHVEKTVGLHVEIARSAKDPKGTKLEHSDVAMIMGADFRAAIDGIRQLPKFLRATFSEARRNELIDNDVHMKMYAERTKLDHPTAAIPGKLGSFIRIPGNMLQVMDLYFKGIAGQRAAAYTSTRMAYEAFRNKEIKATEIEGRIAELMGELPPGERLYHGSSTIGLAGLREGRGEHQRVAGIYLTRDQNVALKYTKIEGKKSNDRLYEVIADIKNPAPREVLDEIGYGLGGNKMREELIRRGYDGVDDSLMDEIVAFSQDQVRIVPKGSRRGEPHPDILAAMKKEAEIQTFTERITHPAGRLVAGLREVPVRIPILGFEAKPGTLVIPFWQTPWNVVMQSIARSPIGLLRWGSLKRRYESRELTPQEYYKEVTATVMGTAVWGALLTVAKMGGLTGGGPANYSDRQNLLATGWRPYSIKIGDAYIQMQRLEPLGTVLGLAADAAEFGASDDKTSKAIAIVKDNMTDKSFLYGLESFAKAFANPEQAGSIYYRQMAGSIVPTFFSKVAQAVDPYQRVQEPLGAAAGVPDALAYRIPFVSRALPARTTALGEKAERWGVMSTESPLALGASAVQSVFNPLGVSAGRLNTEVEREFDRLRGYEGMPPAMPKRTKRIGIRGVDGENIKLTNEEYAVYDKYHARAKQALSRVISSARWESIPDVMKAKMLRSTYGKYRSAANKEINTMIRRRTTVGN</sequence>